<dbReference type="EMBL" id="JAUEPS010000006">
    <property type="protein sequence ID" value="KAK0464266.1"/>
    <property type="molecule type" value="Genomic_DNA"/>
</dbReference>
<accession>A0AA39NEP1</accession>
<sequence>MAPLRLEQLLNPLPESPFCRSESSLAATRIEHNIQLNGRTTLKTLYHYPVDKVIQYPETSEEMGGGNIGHLFTMSSGKQVYNPLKDFAYSLGDPGSAGRKNVHIYLLQDDCGKPVPCQRVYRQGVKVCPYVPADHRDRRHTGASRHSLELQLQEERALAAEPTPGQDLFQKTLALWVAIRDGGCPHERQEDTFYSDAEQAWNTRRDITPTKACRRQHIAKKCHGRIEMRWSSNLGKPYIAYKCLLISFTYALPFHLYRCQHYSIHSKKHYVNHAISDGMYNLDYLAALCQADTAAINFWEQKVQQEGFGPLVPCSHVRNHSSIKVNCHGTMFMTEMINVLCDSKITAYIPLPEYWEVCPKVLVVCCSPHTHPIPLPATTPDPLKCQLTQMLQDMGPDLPDLTPRCLLRHPLFRSFLRKSLPDFPHPMATDLHPSLANLDHLASLINTSVKRQFPEGTGLQGKTLTPPS</sequence>
<reference evidence="1" key="1">
    <citation type="submission" date="2023-06" db="EMBL/GenBank/DDBJ databases">
        <authorList>
            <consortium name="Lawrence Berkeley National Laboratory"/>
            <person name="Ahrendt S."/>
            <person name="Sahu N."/>
            <person name="Indic B."/>
            <person name="Wong-Bajracharya J."/>
            <person name="Merenyi Z."/>
            <person name="Ke H.-M."/>
            <person name="Monk M."/>
            <person name="Kocsube S."/>
            <person name="Drula E."/>
            <person name="Lipzen A."/>
            <person name="Balint B."/>
            <person name="Henrissat B."/>
            <person name="Andreopoulos B."/>
            <person name="Martin F.M."/>
            <person name="Harder C.B."/>
            <person name="Rigling D."/>
            <person name="Ford K.L."/>
            <person name="Foster G.D."/>
            <person name="Pangilinan J."/>
            <person name="Papanicolaou A."/>
            <person name="Barry K."/>
            <person name="LaButti K."/>
            <person name="Viragh M."/>
            <person name="Koriabine M."/>
            <person name="Yan M."/>
            <person name="Riley R."/>
            <person name="Champramary S."/>
            <person name="Plett K.L."/>
            <person name="Tsai I.J."/>
            <person name="Slot J."/>
            <person name="Sipos G."/>
            <person name="Plett J."/>
            <person name="Nagy L.G."/>
            <person name="Grigoriev I.V."/>
        </authorList>
    </citation>
    <scope>NUCLEOTIDE SEQUENCE</scope>
    <source>
        <strain evidence="1">CCBAS 213</strain>
    </source>
</reference>
<comment type="caution">
    <text evidence="1">The sequence shown here is derived from an EMBL/GenBank/DDBJ whole genome shotgun (WGS) entry which is preliminary data.</text>
</comment>
<keyword evidence="2" id="KW-1185">Reference proteome</keyword>
<evidence type="ECO:0000313" key="2">
    <source>
        <dbReference type="Proteomes" id="UP001175211"/>
    </source>
</evidence>
<dbReference type="Proteomes" id="UP001175211">
    <property type="component" value="Unassembled WGS sequence"/>
</dbReference>
<protein>
    <submittedName>
        <fullName evidence="1">Uncharacterized protein</fullName>
    </submittedName>
</protein>
<name>A0AA39NEP1_ARMTA</name>
<dbReference type="RefSeq" id="XP_060335387.1">
    <property type="nucleotide sequence ID" value="XM_060467163.1"/>
</dbReference>
<gene>
    <name evidence="1" type="ORF">EV420DRAFT_1263295</name>
</gene>
<proteinExistence type="predicted"/>
<evidence type="ECO:0000313" key="1">
    <source>
        <dbReference type="EMBL" id="KAK0464266.1"/>
    </source>
</evidence>
<organism evidence="1 2">
    <name type="scientific">Armillaria tabescens</name>
    <name type="common">Ringless honey mushroom</name>
    <name type="synonym">Agaricus tabescens</name>
    <dbReference type="NCBI Taxonomy" id="1929756"/>
    <lineage>
        <taxon>Eukaryota</taxon>
        <taxon>Fungi</taxon>
        <taxon>Dikarya</taxon>
        <taxon>Basidiomycota</taxon>
        <taxon>Agaricomycotina</taxon>
        <taxon>Agaricomycetes</taxon>
        <taxon>Agaricomycetidae</taxon>
        <taxon>Agaricales</taxon>
        <taxon>Marasmiineae</taxon>
        <taxon>Physalacriaceae</taxon>
        <taxon>Desarmillaria</taxon>
    </lineage>
</organism>
<dbReference type="AlphaFoldDB" id="A0AA39NEP1"/>
<dbReference type="GeneID" id="85350711"/>